<dbReference type="PROSITE" id="PS50089">
    <property type="entry name" value="ZF_RING_2"/>
    <property type="match status" value="1"/>
</dbReference>
<comment type="caution">
    <text evidence="10">The sequence shown here is derived from an EMBL/GenBank/DDBJ whole genome shotgun (WGS) entry which is preliminary data.</text>
</comment>
<dbReference type="SMART" id="SM00333">
    <property type="entry name" value="TUDOR"/>
    <property type="match status" value="5"/>
</dbReference>
<dbReference type="InterPro" id="IPR027370">
    <property type="entry name" value="Znf-RING_euk"/>
</dbReference>
<gene>
    <name evidence="10" type="ORF">NP493_660g05020</name>
</gene>
<dbReference type="Pfam" id="PF02338">
    <property type="entry name" value="OTU"/>
    <property type="match status" value="1"/>
</dbReference>
<dbReference type="Pfam" id="PF00567">
    <property type="entry name" value="TUDOR"/>
    <property type="match status" value="5"/>
</dbReference>
<dbReference type="CDD" id="cd22744">
    <property type="entry name" value="OTU"/>
    <property type="match status" value="1"/>
</dbReference>
<dbReference type="CDD" id="cd20379">
    <property type="entry name" value="Tudor_dTUD-like"/>
    <property type="match status" value="1"/>
</dbReference>
<dbReference type="SUPFAM" id="SSF54001">
    <property type="entry name" value="Cysteine proteinases"/>
    <property type="match status" value="1"/>
</dbReference>
<evidence type="ECO:0000259" key="9">
    <source>
        <dbReference type="PROSITE" id="PS50802"/>
    </source>
</evidence>
<evidence type="ECO:0000256" key="5">
    <source>
        <dbReference type="SAM" id="MobiDB-lite"/>
    </source>
</evidence>
<dbReference type="InterPro" id="IPR003323">
    <property type="entry name" value="OTU_dom"/>
</dbReference>
<dbReference type="EMBL" id="JAODUO010000659">
    <property type="protein sequence ID" value="KAK2176526.1"/>
    <property type="molecule type" value="Genomic_DNA"/>
</dbReference>
<dbReference type="GO" id="GO:0008270">
    <property type="term" value="F:zinc ion binding"/>
    <property type="evidence" value="ECO:0007669"/>
    <property type="project" value="UniProtKB-KW"/>
</dbReference>
<dbReference type="PANTHER" id="PTHR16442">
    <property type="entry name" value="RING FINGER PROTEIN 17"/>
    <property type="match status" value="1"/>
</dbReference>
<evidence type="ECO:0000259" key="7">
    <source>
        <dbReference type="PROSITE" id="PS50119"/>
    </source>
</evidence>
<evidence type="ECO:0000256" key="2">
    <source>
        <dbReference type="ARBA" id="ARBA00022771"/>
    </source>
</evidence>
<sequence>MPLLLRCGHTFCEGCLTKLAKTHKTSITCPTCQASTTLKIQDSTKSLWPDIYMLGLLAANRSLSLHQDDARLQTLGMVQAPRRKDSIPAKQPEKEWCGECTSRPATCKCVKCECSMCSLCFDKIHKASKMLRKHQAQPLTEDSSYVVPSTCSKHDNRPIEYFCEDDHIAICSHCVIMGEHREHAITAMEQKNKRAMDDLEPAVQTAALVLKRLAKSDKTLSKAAPQVRQGIMNVVDNIRAHFQTLHSHLQARELNLLEDVERLYQFDGSPIEEMRSKLLDEMRELDCDVKYAQKLLTNNGHTTVNAQVLLDKLKHASKMPCYATLEKCDESNIRCCFDDDLVKNISRHGEVRGSSAIKFSLKPLSDMPEDLDEDSDTQSTTTVSENHDGSTCYTDGDLGSYSEGDSLSQSSETSGRSGDFVGRRRSLQKMRLQQVHQELVYVTHIKHPCQFVIQRCADFRRLKAMSAAINKHCSNPATRKHIPTELSPGDLVLARYTLDENWYRGRVLSIVTDDENPTSQKAEVFYVDYGNTEMMPLNRLRIMQKNFLSTPELSVTCSLVDIVPASQNGEWDVEATLTFARMTEDKPMLMTVLREEDTTFVDLSKPPSDEIEDDRPVSMRDALVFLELARFSSPSSVPATPGGTKPKRYLTPELSKVGSSFTAMVSHVNSIHSFYIQKIGDEARYLVEMMTNLQQIYGTDTGDLYTVFCPQKDMICAAQFSADNTWYRAEVSQLAGHRMVTVKYVDFGNEEQLSHWKLRKLRDSFLILPKQAIHCQLADVEPVNKEHGWSVEALTSLRDFTTKPVMVKVTGVTEDSQLQVVLHEAPSGEDEDTEWDTTPSLNTLLVRHGHAHSTGPGSVFTPVAGRLVKHKDKSPGKTLRPDKGAVNGTAAKSGHVSGDLDIADASQVQVVPSHIESPNKFFVQLTDTSGLNSLMSDLEDVYTDSQPDDSTQWKEQDFCAALYSGNKHWHRAQILSIKDDIIEVVMLDYGYRDSLKSSQLRPLEEGFLSQSSFCLRCHLIDIQPAGDITKWSRTACEYLVELLARATCFIKQKGGVEDGSLAVDLLLEERIMGDALSADRVEYNSVTKALLEKGLALPKRRAIVKKPPQPLPDSALPTSPDVSTVVSNFTSNSVASKIAMATANGTTEEGVSSMKQEGHKMKEVIVTEEKLDTRVEFPPSDLPSGKDVTLVPTYVDYNCVVFGQEVKPAESAEGRFGFILMEHTLEVIAQDTYFTRHRLRRTRIPRDGNCLFRALASSAALGGDPSHHSKLRAAVVMAMRANWVEYRNVLGDVDRDEYLSDMAKSAYGGEPEIHVLCQLYGVKIRVYLGGLNYRVQYRDYSIHSSQTDLVGAPALVEISYLADGAHYDLVVPEDEDVAYLEQLYDEWRTVRIAQLRHAPTLTDVSTYDDSLLQQLMERLQNHYANTPADTGACWEVGQAVIARYMLDDKFYRAQITKINSDNASVEVHYVDFGNNETVPMERLRRDVILAEVPRQCLALQVVGTRPCNPGKWPVKVLDYIHHLVVGQTCKVHIQEAPSVGELIKVTMQLSDGRDLALHLFDLGLAAPDMGTMEPEEAVSPPTEIPRRTVRSPYEPLARPEIGDLTLICVTQVSSPTEVYIQYVKQVRAVDPQFVAINRDLDELLRVADELAVHASSYPSLTDICPGIACCVQYSVDSCWYRAEVVSVEMTYVGVLYVDYGNTEYVTRDRIKVLPDEFRSLAAQAIPCHLAGIVAPPRSEAPVDGITQTLTELFAGKILISIAQSYGDERVFINLYEHSAFMKDSHNAPLAYQELIDSGQLISLRQDSDNSAIVEEEIEEELDEIETNLQCNNCDTAERKRPLSWSEQAELEMPLDDKPV</sequence>
<evidence type="ECO:0000313" key="10">
    <source>
        <dbReference type="EMBL" id="KAK2176526.1"/>
    </source>
</evidence>
<feature type="compositionally biased region" description="Polar residues" evidence="5">
    <location>
        <begin position="377"/>
        <end position="393"/>
    </location>
</feature>
<dbReference type="Pfam" id="PF00643">
    <property type="entry name" value="zf-B_box"/>
    <property type="match status" value="1"/>
</dbReference>
<feature type="domain" description="Tudor" evidence="8">
    <location>
        <begin position="952"/>
        <end position="1010"/>
    </location>
</feature>
<feature type="domain" description="Tudor" evidence="8">
    <location>
        <begin position="1662"/>
        <end position="1720"/>
    </location>
</feature>
<keyword evidence="2 4" id="KW-0863">Zinc-finger</keyword>
<feature type="domain" description="RING-type" evidence="6">
    <location>
        <begin position="4"/>
        <end position="33"/>
    </location>
</feature>
<evidence type="ECO:0000259" key="6">
    <source>
        <dbReference type="PROSITE" id="PS50089"/>
    </source>
</evidence>
<dbReference type="CDD" id="cd19756">
    <property type="entry name" value="Bbox2"/>
    <property type="match status" value="1"/>
</dbReference>
<dbReference type="PROSITE" id="PS00518">
    <property type="entry name" value="ZF_RING_1"/>
    <property type="match status" value="1"/>
</dbReference>
<dbReference type="PROSITE" id="PS50304">
    <property type="entry name" value="TUDOR"/>
    <property type="match status" value="5"/>
</dbReference>
<dbReference type="PROSITE" id="PS50802">
    <property type="entry name" value="OTU"/>
    <property type="match status" value="1"/>
</dbReference>
<feature type="compositionally biased region" description="Acidic residues" evidence="5">
    <location>
        <begin position="367"/>
        <end position="376"/>
    </location>
</feature>
<keyword evidence="1" id="KW-0479">Metal-binding</keyword>
<organism evidence="10 11">
    <name type="scientific">Ridgeia piscesae</name>
    <name type="common">Tubeworm</name>
    <dbReference type="NCBI Taxonomy" id="27915"/>
    <lineage>
        <taxon>Eukaryota</taxon>
        <taxon>Metazoa</taxon>
        <taxon>Spiralia</taxon>
        <taxon>Lophotrochozoa</taxon>
        <taxon>Annelida</taxon>
        <taxon>Polychaeta</taxon>
        <taxon>Sedentaria</taxon>
        <taxon>Canalipalpata</taxon>
        <taxon>Sabellida</taxon>
        <taxon>Siboglinidae</taxon>
        <taxon>Ridgeia</taxon>
    </lineage>
</organism>
<dbReference type="Gene3D" id="4.10.830.40">
    <property type="match status" value="1"/>
</dbReference>
<reference evidence="10" key="1">
    <citation type="journal article" date="2023" name="Mol. Biol. Evol.">
        <title>Third-Generation Sequencing Reveals the Adaptive Role of the Epigenome in Three Deep-Sea Polychaetes.</title>
        <authorList>
            <person name="Perez M."/>
            <person name="Aroh O."/>
            <person name="Sun Y."/>
            <person name="Lan Y."/>
            <person name="Juniper S.K."/>
            <person name="Young C.R."/>
            <person name="Angers B."/>
            <person name="Qian P.Y."/>
        </authorList>
    </citation>
    <scope>NUCLEOTIDE SEQUENCE</scope>
    <source>
        <strain evidence="10">R07B-5</strain>
    </source>
</reference>
<feature type="region of interest" description="Disordered" evidence="5">
    <location>
        <begin position="1835"/>
        <end position="1859"/>
    </location>
</feature>
<dbReference type="Gene3D" id="3.30.160.60">
    <property type="entry name" value="Classic Zinc Finger"/>
    <property type="match status" value="1"/>
</dbReference>
<accession>A0AAD9KS91</accession>
<evidence type="ECO:0000259" key="8">
    <source>
        <dbReference type="PROSITE" id="PS50304"/>
    </source>
</evidence>
<evidence type="ECO:0000256" key="4">
    <source>
        <dbReference type="PROSITE-ProRule" id="PRU00024"/>
    </source>
</evidence>
<feature type="domain" description="B box-type" evidence="7">
    <location>
        <begin position="92"/>
        <end position="139"/>
    </location>
</feature>
<dbReference type="Gene3D" id="3.90.70.80">
    <property type="match status" value="1"/>
</dbReference>
<proteinExistence type="predicted"/>
<dbReference type="SUPFAM" id="SSF63748">
    <property type="entry name" value="Tudor/PWWP/MBT"/>
    <property type="match status" value="5"/>
</dbReference>
<evidence type="ECO:0000256" key="3">
    <source>
        <dbReference type="ARBA" id="ARBA00022833"/>
    </source>
</evidence>
<protein>
    <submittedName>
        <fullName evidence="10">Uncharacterized protein</fullName>
    </submittedName>
</protein>
<evidence type="ECO:0000313" key="11">
    <source>
        <dbReference type="Proteomes" id="UP001209878"/>
    </source>
</evidence>
<dbReference type="InterPro" id="IPR017907">
    <property type="entry name" value="Znf_RING_CS"/>
</dbReference>
<keyword evidence="3" id="KW-0862">Zinc</keyword>
<feature type="domain" description="Tudor" evidence="8">
    <location>
        <begin position="485"/>
        <end position="550"/>
    </location>
</feature>
<name>A0AAD9KS91_RIDPI</name>
<dbReference type="Proteomes" id="UP001209878">
    <property type="component" value="Unassembled WGS sequence"/>
</dbReference>
<dbReference type="InterPro" id="IPR002999">
    <property type="entry name" value="Tudor"/>
</dbReference>
<dbReference type="InterPro" id="IPR001841">
    <property type="entry name" value="Znf_RING"/>
</dbReference>
<feature type="domain" description="Tudor" evidence="8">
    <location>
        <begin position="709"/>
        <end position="768"/>
    </location>
</feature>
<dbReference type="FunFam" id="2.30.30.140:FF:000018">
    <property type="entry name" value="Serine/threonine-protein kinase 31"/>
    <property type="match status" value="4"/>
</dbReference>
<dbReference type="InterPro" id="IPR000315">
    <property type="entry name" value="Znf_B-box"/>
</dbReference>
<dbReference type="InterPro" id="IPR035437">
    <property type="entry name" value="SNase_OB-fold_sf"/>
</dbReference>
<feature type="region of interest" description="Disordered" evidence="5">
    <location>
        <begin position="365"/>
        <end position="395"/>
    </location>
</feature>
<dbReference type="SMART" id="SM00336">
    <property type="entry name" value="BBOX"/>
    <property type="match status" value="2"/>
</dbReference>
<dbReference type="Pfam" id="PF13445">
    <property type="entry name" value="zf-RING_UBOX"/>
    <property type="match status" value="1"/>
</dbReference>
<evidence type="ECO:0000256" key="1">
    <source>
        <dbReference type="ARBA" id="ARBA00022723"/>
    </source>
</evidence>
<feature type="domain" description="OTU" evidence="9">
    <location>
        <begin position="1239"/>
        <end position="1373"/>
    </location>
</feature>
<dbReference type="PROSITE" id="PS50119">
    <property type="entry name" value="ZF_BBOX"/>
    <property type="match status" value="2"/>
</dbReference>
<dbReference type="CDD" id="cd19757">
    <property type="entry name" value="Bbox1"/>
    <property type="match status" value="1"/>
</dbReference>
<dbReference type="InterPro" id="IPR013083">
    <property type="entry name" value="Znf_RING/FYVE/PHD"/>
</dbReference>
<feature type="domain" description="Tudor" evidence="8">
    <location>
        <begin position="1433"/>
        <end position="1493"/>
    </location>
</feature>
<keyword evidence="11" id="KW-1185">Reference proteome</keyword>
<feature type="domain" description="B box-type" evidence="7">
    <location>
        <begin position="151"/>
        <end position="188"/>
    </location>
</feature>
<dbReference type="Gene3D" id="3.30.40.10">
    <property type="entry name" value="Zinc/RING finger domain, C3HC4 (zinc finger)"/>
    <property type="match status" value="1"/>
</dbReference>
<dbReference type="SUPFAM" id="SSF57845">
    <property type="entry name" value="B-box zinc-binding domain"/>
    <property type="match status" value="1"/>
</dbReference>
<dbReference type="SUPFAM" id="SSF57850">
    <property type="entry name" value="RING/U-box"/>
    <property type="match status" value="1"/>
</dbReference>
<dbReference type="PANTHER" id="PTHR16442:SF1">
    <property type="entry name" value="RING FINGER PROTEIN 17"/>
    <property type="match status" value="1"/>
</dbReference>
<dbReference type="InterPro" id="IPR038765">
    <property type="entry name" value="Papain-like_cys_pep_sf"/>
</dbReference>
<dbReference type="Gene3D" id="2.30.30.140">
    <property type="match status" value="5"/>
</dbReference>
<dbReference type="Gene3D" id="2.40.50.90">
    <property type="match status" value="4"/>
</dbReference>